<reference evidence="1 2" key="1">
    <citation type="journal article" date="2024" name="BMC Genomics">
        <title>De novo assembly and annotation of Popillia japonica's genome with initial clues to its potential as an invasive pest.</title>
        <authorList>
            <person name="Cucini C."/>
            <person name="Boschi S."/>
            <person name="Funari R."/>
            <person name="Cardaioli E."/>
            <person name="Iannotti N."/>
            <person name="Marturano G."/>
            <person name="Paoli F."/>
            <person name="Bruttini M."/>
            <person name="Carapelli A."/>
            <person name="Frati F."/>
            <person name="Nardi F."/>
        </authorList>
    </citation>
    <scope>NUCLEOTIDE SEQUENCE [LARGE SCALE GENOMIC DNA]</scope>
    <source>
        <strain evidence="1">DMR45628</strain>
    </source>
</reference>
<sequence>MTVKYKGSAFLKYDDDQHYKKGSDEQNCQLINKALGVPTSDEKKKNLKHFWRNSSITTTSNGRIFHISVFYKEIFFGEGPHLEIGEELTHQHGEDGCDRLEDDFAMHV</sequence>
<evidence type="ECO:0000313" key="2">
    <source>
        <dbReference type="Proteomes" id="UP001458880"/>
    </source>
</evidence>
<evidence type="ECO:0008006" key="3">
    <source>
        <dbReference type="Google" id="ProtNLM"/>
    </source>
</evidence>
<dbReference type="AlphaFoldDB" id="A0AAW1N318"/>
<proteinExistence type="predicted"/>
<protein>
    <recommendedName>
        <fullName evidence="3">DNA-directed RNA polymerase</fullName>
    </recommendedName>
</protein>
<comment type="caution">
    <text evidence="1">The sequence shown here is derived from an EMBL/GenBank/DDBJ whole genome shotgun (WGS) entry which is preliminary data.</text>
</comment>
<evidence type="ECO:0000313" key="1">
    <source>
        <dbReference type="EMBL" id="KAK9753685.1"/>
    </source>
</evidence>
<keyword evidence="2" id="KW-1185">Reference proteome</keyword>
<gene>
    <name evidence="1" type="ORF">QE152_g1842</name>
</gene>
<name>A0AAW1N318_POPJA</name>
<accession>A0AAW1N318</accession>
<dbReference type="Proteomes" id="UP001458880">
    <property type="component" value="Unassembled WGS sequence"/>
</dbReference>
<dbReference type="EMBL" id="JASPKY010000011">
    <property type="protein sequence ID" value="KAK9753685.1"/>
    <property type="molecule type" value="Genomic_DNA"/>
</dbReference>
<organism evidence="1 2">
    <name type="scientific">Popillia japonica</name>
    <name type="common">Japanese beetle</name>
    <dbReference type="NCBI Taxonomy" id="7064"/>
    <lineage>
        <taxon>Eukaryota</taxon>
        <taxon>Metazoa</taxon>
        <taxon>Ecdysozoa</taxon>
        <taxon>Arthropoda</taxon>
        <taxon>Hexapoda</taxon>
        <taxon>Insecta</taxon>
        <taxon>Pterygota</taxon>
        <taxon>Neoptera</taxon>
        <taxon>Endopterygota</taxon>
        <taxon>Coleoptera</taxon>
        <taxon>Polyphaga</taxon>
        <taxon>Scarabaeiformia</taxon>
        <taxon>Scarabaeidae</taxon>
        <taxon>Rutelinae</taxon>
        <taxon>Popillia</taxon>
    </lineage>
</organism>